<protein>
    <recommendedName>
        <fullName evidence="2">YcxB-like C-terminal domain-containing protein</fullName>
    </recommendedName>
</protein>
<feature type="domain" description="YcxB-like C-terminal" evidence="2">
    <location>
        <begin position="79"/>
        <end position="137"/>
    </location>
</feature>
<dbReference type="InterPro" id="IPR025588">
    <property type="entry name" value="YcxB-like_C"/>
</dbReference>
<keyword evidence="1" id="KW-0472">Membrane</keyword>
<gene>
    <name evidence="3" type="ORF">GM655_00140</name>
</gene>
<evidence type="ECO:0000313" key="4">
    <source>
        <dbReference type="Proteomes" id="UP000735592"/>
    </source>
</evidence>
<keyword evidence="1" id="KW-1133">Transmembrane helix</keyword>
<keyword evidence="1" id="KW-0812">Transmembrane</keyword>
<dbReference type="EMBL" id="WNKW01000001">
    <property type="protein sequence ID" value="MTW31227.1"/>
    <property type="molecule type" value="Genomic_DNA"/>
</dbReference>
<name>A0ABW9SKR7_9BURK</name>
<evidence type="ECO:0000313" key="3">
    <source>
        <dbReference type="EMBL" id="MTW31227.1"/>
    </source>
</evidence>
<evidence type="ECO:0000256" key="1">
    <source>
        <dbReference type="SAM" id="Phobius"/>
    </source>
</evidence>
<accession>A0ABW9SKR7</accession>
<dbReference type="Proteomes" id="UP000735592">
    <property type="component" value="Unassembled WGS sequence"/>
</dbReference>
<keyword evidence="4" id="KW-1185">Reference proteome</keyword>
<dbReference type="RefSeq" id="WP_155432637.1">
    <property type="nucleotide sequence ID" value="NZ_JBHLXK010000001.1"/>
</dbReference>
<sequence>MQVVQPALASLRFHVSYRLGEYLGIVTSHVIAELTRRKIEQGKKISLLDILVLRSCLLLVIPPIFMFKVLKVGACDFHFDDAGITRRSKGGELVVPWAEVIAIHTYPVGYLFAQSDGAMPVPFRVLSDEQHALLKNYIVRHQPSGGPS</sequence>
<proteinExistence type="predicted"/>
<reference evidence="3 4" key="1">
    <citation type="submission" date="2019-11" db="EMBL/GenBank/DDBJ databases">
        <title>Type strains purchased from KCTC, JCM and DSMZ.</title>
        <authorList>
            <person name="Lu H."/>
        </authorList>
    </citation>
    <scope>NUCLEOTIDE SEQUENCE [LARGE SCALE GENOMIC DNA]</scope>
    <source>
        <strain evidence="3 4">DSM 103461</strain>
    </source>
</reference>
<dbReference type="Pfam" id="PF14317">
    <property type="entry name" value="YcxB"/>
    <property type="match status" value="1"/>
</dbReference>
<organism evidence="3 4">
    <name type="scientific">Pseudoduganella danionis</name>
    <dbReference type="NCBI Taxonomy" id="1890295"/>
    <lineage>
        <taxon>Bacteria</taxon>
        <taxon>Pseudomonadati</taxon>
        <taxon>Pseudomonadota</taxon>
        <taxon>Betaproteobacteria</taxon>
        <taxon>Burkholderiales</taxon>
        <taxon>Oxalobacteraceae</taxon>
        <taxon>Telluria group</taxon>
        <taxon>Pseudoduganella</taxon>
    </lineage>
</organism>
<evidence type="ECO:0000259" key="2">
    <source>
        <dbReference type="Pfam" id="PF14317"/>
    </source>
</evidence>
<comment type="caution">
    <text evidence="3">The sequence shown here is derived from an EMBL/GenBank/DDBJ whole genome shotgun (WGS) entry which is preliminary data.</text>
</comment>
<feature type="transmembrane region" description="Helical" evidence="1">
    <location>
        <begin position="45"/>
        <end position="67"/>
    </location>
</feature>